<dbReference type="AlphaFoldDB" id="A0A8C6TQ05"/>
<dbReference type="Proteomes" id="UP000694523">
    <property type="component" value="Unplaced"/>
</dbReference>
<reference evidence="1" key="1">
    <citation type="submission" date="2025-08" db="UniProtKB">
        <authorList>
            <consortium name="Ensembl"/>
        </authorList>
    </citation>
    <scope>IDENTIFICATION</scope>
</reference>
<accession>A0A8C6TQ05</accession>
<dbReference type="PANTHER" id="PTHR33667">
    <property type="entry name" value="SI:DKEY-57N24.6"/>
    <property type="match status" value="1"/>
</dbReference>
<keyword evidence="2" id="KW-1185">Reference proteome</keyword>
<dbReference type="InterPro" id="IPR035892">
    <property type="entry name" value="C2_domain_sf"/>
</dbReference>
<reference evidence="1" key="2">
    <citation type="submission" date="2025-09" db="UniProtKB">
        <authorList>
            <consortium name="Ensembl"/>
        </authorList>
    </citation>
    <scope>IDENTIFICATION</scope>
</reference>
<dbReference type="PANTHER" id="PTHR33667:SF7">
    <property type="entry name" value="RIKEN CDNA 1810020O05 GENE"/>
    <property type="match status" value="1"/>
</dbReference>
<organism evidence="1 2">
    <name type="scientific">Neogobius melanostomus</name>
    <name type="common">round goby</name>
    <dbReference type="NCBI Taxonomy" id="47308"/>
    <lineage>
        <taxon>Eukaryota</taxon>
        <taxon>Metazoa</taxon>
        <taxon>Chordata</taxon>
        <taxon>Craniata</taxon>
        <taxon>Vertebrata</taxon>
        <taxon>Euteleostomi</taxon>
        <taxon>Actinopterygii</taxon>
        <taxon>Neopterygii</taxon>
        <taxon>Teleostei</taxon>
        <taxon>Neoteleostei</taxon>
        <taxon>Acanthomorphata</taxon>
        <taxon>Gobiaria</taxon>
        <taxon>Gobiiformes</taxon>
        <taxon>Gobioidei</taxon>
        <taxon>Gobiidae</taxon>
        <taxon>Benthophilinae</taxon>
        <taxon>Neogobiini</taxon>
        <taxon>Neogobius</taxon>
    </lineage>
</organism>
<sequence>MIHISLERPLLSDQLKAELNPLAITILSATSMPSTPAPFHVLEENCMPVYCQYKFHNLKMHKTPFERHSDKIYFRDVNVIFTGLLNPQDLHEFLSGPPMKIEIHDRDRKQDAKKSVGLGCGFSGIPCDATLKRKTEEFNYHGVARLNFSDLLLGTTNNKVCLPIKCCSPPPLDLDTANDRPILPGHYYDANSELRVMINLACPLNFSNIGSRRGSFDALFGRLAYIFHHNNTAVMDKLRMEILKSNARAFDFSPHTLENTEKALSNYTTHFKHGQDRNLDFVTGFHLVDKQTQIVVVEGLRHKAVRRLWEAVAVKLSGSKEEQVIVLYNSSLGFFKRIYDTLDLSLTPIILPESLESMMMEPLIYLKGTVPPACLQGLLRMNQLRQVRSLKDAVQYDLFPSADMILSLSGLYKTRTDQWKQIFGVTCQSSAQTPIPVQSQNQTRGAQQFTHCYISDHYAAFRKPKDFIQENIRKVHEDSARIQKPAKTLRLKTAEDRPAHNYSIQTFNTNELNKDWLQQQMAKLPGRRFTCSQEYHSATVEPGEHTVTTPNKNRPPDPAEVFALQDQGPVSEARDTHGSRYADCVITWNSSVCRSKMHPKTPDQARVEELRKVSIKTVMPVHFFT</sequence>
<protein>
    <submittedName>
        <fullName evidence="1">Uncharacterized protein</fullName>
    </submittedName>
</protein>
<dbReference type="SUPFAM" id="SSF49562">
    <property type="entry name" value="C2 domain (Calcium/lipid-binding domain, CaLB)"/>
    <property type="match status" value="1"/>
</dbReference>
<evidence type="ECO:0000313" key="2">
    <source>
        <dbReference type="Proteomes" id="UP000694523"/>
    </source>
</evidence>
<proteinExistence type="predicted"/>
<dbReference type="Ensembl" id="ENSNMLT00000028531.1">
    <property type="protein sequence ID" value="ENSNMLP00000025512.1"/>
    <property type="gene ID" value="ENSNMLG00000016310.1"/>
</dbReference>
<evidence type="ECO:0000313" key="1">
    <source>
        <dbReference type="Ensembl" id="ENSNMLP00000025512.1"/>
    </source>
</evidence>
<name>A0A8C6TQ05_9GOBI</name>